<dbReference type="AlphaFoldDB" id="A0A183K4W5"/>
<protein>
    <submittedName>
        <fullName evidence="1 3">Uncharacterized protein</fullName>
    </submittedName>
</protein>
<evidence type="ECO:0000313" key="2">
    <source>
        <dbReference type="Proteomes" id="UP000279833"/>
    </source>
</evidence>
<organism evidence="3">
    <name type="scientific">Schistosoma curassoni</name>
    <dbReference type="NCBI Taxonomy" id="6186"/>
    <lineage>
        <taxon>Eukaryota</taxon>
        <taxon>Metazoa</taxon>
        <taxon>Spiralia</taxon>
        <taxon>Lophotrochozoa</taxon>
        <taxon>Platyhelminthes</taxon>
        <taxon>Trematoda</taxon>
        <taxon>Digenea</taxon>
        <taxon>Strigeidida</taxon>
        <taxon>Schistosomatoidea</taxon>
        <taxon>Schistosomatidae</taxon>
        <taxon>Schistosoma</taxon>
    </lineage>
</organism>
<dbReference type="EMBL" id="UZAK01033546">
    <property type="protein sequence ID" value="VDP38182.1"/>
    <property type="molecule type" value="Genomic_DNA"/>
</dbReference>
<accession>A0A183K4W5</accession>
<keyword evidence="2" id="KW-1185">Reference proteome</keyword>
<dbReference type="STRING" id="6186.A0A183K4W5"/>
<dbReference type="Proteomes" id="UP000279833">
    <property type="component" value="Unassembled WGS sequence"/>
</dbReference>
<proteinExistence type="predicted"/>
<dbReference type="WBParaSite" id="SCUD_0001003601-mRNA-1">
    <property type="protein sequence ID" value="SCUD_0001003601-mRNA-1"/>
    <property type="gene ID" value="SCUD_0001003601"/>
</dbReference>
<evidence type="ECO:0000313" key="1">
    <source>
        <dbReference type="EMBL" id="VDP38182.1"/>
    </source>
</evidence>
<sequence length="595" mass="67176">MPSSGPSGTHETEQTFFTFINDSTQPRVCGSTTPGTRVRYSNEDVQKQSYSMLDFCFQLFNVIGSGLLTVLDYRNQSTKQNACKTSHINTSCSKHDWEYKLESNFLLLLDVGINLLLTSLSPHRYTNQYDKVCQKNQTSDPMSFINAVFLIVPPAVDLIKSSELALAVLPTNVKNQLSVALLDMSLLINPEPRNESQKIGLPAYVALFNFTIYTTWLLLQQLQTSIFHLIDFLDISEISLLSTSNDKINETNLNLAVDAVNSLEITGSTRFASNFVEFLSQFYVKHQNTSSTILWRGQLVLLRLLSHELVAIRKATYSQILKLLKVASLACEGFALLLNSYEYISDTGWKKLHHLLIEPASPSPSIKVFRPLTISLGPFAFKEPQTTDLKLNTLGSVALDWCLGFMSPLGRQKIEEQNLDKHSLMNILTSCCRLLLHPINEVRSEAAVVINWCLQFHWRNLTYRPNSTILNEQNMNNISSALHNCHVVTENGIQVGSESSQNNIYKPDTPVLCFNSSSCSERLRSQLMTQFNSKPLPLILNREQITSLDFGNKLLEPIECLIQMMKLLADDQINLTARKAAVEQVIIFIRRMLHD</sequence>
<reference evidence="1 2" key="2">
    <citation type="submission" date="2018-11" db="EMBL/GenBank/DDBJ databases">
        <authorList>
            <consortium name="Pathogen Informatics"/>
        </authorList>
    </citation>
    <scope>NUCLEOTIDE SEQUENCE [LARGE SCALE GENOMIC DNA]</scope>
    <source>
        <strain evidence="1">Dakar</strain>
        <strain evidence="2">Dakar, Senegal</strain>
    </source>
</reference>
<gene>
    <name evidence="1" type="ORF">SCUD_LOCUS10036</name>
</gene>
<evidence type="ECO:0000313" key="3">
    <source>
        <dbReference type="WBParaSite" id="SCUD_0001003601-mRNA-1"/>
    </source>
</evidence>
<name>A0A183K4W5_9TREM</name>
<reference evidence="3" key="1">
    <citation type="submission" date="2016-06" db="UniProtKB">
        <authorList>
            <consortium name="WormBaseParasite"/>
        </authorList>
    </citation>
    <scope>IDENTIFICATION</scope>
</reference>